<feature type="domain" description="Zn(2)-C6 fungal-type" evidence="6">
    <location>
        <begin position="24"/>
        <end position="49"/>
    </location>
</feature>
<comment type="subcellular location">
    <subcellularLocation>
        <location evidence="1">Nucleus</location>
    </subcellularLocation>
</comment>
<dbReference type="Pfam" id="PF04082">
    <property type="entry name" value="Fungal_trans"/>
    <property type="match status" value="1"/>
</dbReference>
<reference evidence="8 9" key="1">
    <citation type="journal article" date="2007" name="Proc. Natl. Acad. Sci. U.S.A.">
        <title>Genome sequencing and comparative analysis of Saccharomyces cerevisiae strain YJM789.</title>
        <authorList>
            <person name="Wei W."/>
            <person name="McCusker J.H."/>
            <person name="Hyman R.W."/>
            <person name="Jones T."/>
            <person name="Ning Y."/>
            <person name="Cao Z."/>
            <person name="Gu Z."/>
            <person name="Bruno D."/>
            <person name="Miranda M."/>
            <person name="Nguyen M."/>
            <person name="Wilhelmy J."/>
            <person name="Komp C."/>
            <person name="Tamse R."/>
            <person name="Wang X."/>
            <person name="Jia P."/>
            <person name="Luedi P."/>
            <person name="Oefner P.J."/>
            <person name="David L."/>
            <person name="Dietrich F.S."/>
            <person name="Li Y."/>
            <person name="Davis R.W."/>
            <person name="Steinmetz L.M."/>
        </authorList>
    </citation>
    <scope>NUCLEOTIDE SEQUENCE [LARGE SCALE GENOMIC DNA]</scope>
    <source>
        <strain evidence="8 9">YJM789</strain>
    </source>
</reference>
<dbReference type="EMBL" id="AAFW02000209">
    <property type="protein sequence ID" value="EDN59064.1"/>
    <property type="molecule type" value="Genomic_DNA"/>
</dbReference>
<evidence type="ECO:0000259" key="6">
    <source>
        <dbReference type="Pfam" id="PF00172"/>
    </source>
</evidence>
<protein>
    <recommendedName>
        <fullName evidence="10">Scy_1426 protein</fullName>
    </recommendedName>
</protein>
<dbReference type="InterPro" id="IPR007219">
    <property type="entry name" value="XnlR_reg_dom"/>
</dbReference>
<evidence type="ECO:0000256" key="4">
    <source>
        <dbReference type="ARBA" id="ARBA00023125"/>
    </source>
</evidence>
<evidence type="ECO:0000313" key="9">
    <source>
        <dbReference type="Proteomes" id="UP000007060"/>
    </source>
</evidence>
<dbReference type="GO" id="GO:0000981">
    <property type="term" value="F:DNA-binding transcription factor activity, RNA polymerase II-specific"/>
    <property type="evidence" value="ECO:0007669"/>
    <property type="project" value="InterPro"/>
</dbReference>
<dbReference type="SUPFAM" id="SSF57701">
    <property type="entry name" value="Zn2/Cys6 DNA-binding domain"/>
    <property type="match status" value="1"/>
</dbReference>
<evidence type="ECO:0008006" key="10">
    <source>
        <dbReference type="Google" id="ProtNLM"/>
    </source>
</evidence>
<dbReference type="InterPro" id="IPR050987">
    <property type="entry name" value="AtrR-like"/>
</dbReference>
<proteinExistence type="predicted"/>
<gene>
    <name evidence="8" type="ORF">SCY_1426</name>
</gene>
<keyword evidence="4" id="KW-0238">DNA-binding</keyword>
<dbReference type="InterPro" id="IPR036864">
    <property type="entry name" value="Zn2-C6_fun-type_DNA-bd_sf"/>
</dbReference>
<dbReference type="Pfam" id="PF00172">
    <property type="entry name" value="Zn_clus"/>
    <property type="match status" value="1"/>
</dbReference>
<feature type="domain" description="Xylanolytic transcriptional activator regulatory" evidence="7">
    <location>
        <begin position="350"/>
        <end position="485"/>
    </location>
</feature>
<evidence type="ECO:0000256" key="1">
    <source>
        <dbReference type="ARBA" id="ARBA00004123"/>
    </source>
</evidence>
<dbReference type="GO" id="GO:0005634">
    <property type="term" value="C:nucleus"/>
    <property type="evidence" value="ECO:0007669"/>
    <property type="project" value="UniProtKB-SubCell"/>
</dbReference>
<dbReference type="GO" id="GO:0003677">
    <property type="term" value="F:DNA binding"/>
    <property type="evidence" value="ECO:0007669"/>
    <property type="project" value="UniProtKB-KW"/>
</dbReference>
<feature type="non-terminal residue" evidence="8">
    <location>
        <position position="1"/>
    </location>
</feature>
<accession>A7A2D1</accession>
<dbReference type="GO" id="GO:0006351">
    <property type="term" value="P:DNA-templated transcription"/>
    <property type="evidence" value="ECO:0007669"/>
    <property type="project" value="InterPro"/>
</dbReference>
<evidence type="ECO:0000313" key="8">
    <source>
        <dbReference type="EMBL" id="EDN59064.1"/>
    </source>
</evidence>
<dbReference type="Gene3D" id="4.10.240.10">
    <property type="entry name" value="Zn(2)-C6 fungal-type DNA-binding domain"/>
    <property type="match status" value="1"/>
</dbReference>
<dbReference type="GO" id="GO:0008270">
    <property type="term" value="F:zinc ion binding"/>
    <property type="evidence" value="ECO:0007669"/>
    <property type="project" value="InterPro"/>
</dbReference>
<keyword evidence="5" id="KW-0539">Nucleus</keyword>
<evidence type="ECO:0000259" key="7">
    <source>
        <dbReference type="Pfam" id="PF04082"/>
    </source>
</evidence>
<dbReference type="HOGENOM" id="CLU_023197_0_0_1"/>
<dbReference type="PANTHER" id="PTHR46910:SF3">
    <property type="entry name" value="HALOTOLERANCE PROTEIN 9-RELATED"/>
    <property type="match status" value="1"/>
</dbReference>
<sequence>IWVKISEQNESTKYYRVTKTAGNRKVKCDGSLPCFSCLQRHITCTYMIKGDEGKLSFYKQDDHILEQVKILKKSIDILEKLKLSVATSSEYATNAIADINRQLETLLSFQHVNLNSESVRTYKDNGALENQLLGGNYVAFDAFSTFENVSKGKAVDVIFGLYSPISVMSPKGICWLIQQLIVKSREKDTEETVYILLKFLDAGSSSYKWELIAPVYRLQFILIEFFGCKVPFTRNQTLKEAIDAIPPSLRSELKEEGGSSIQDSRKLFMYCVKLLGKHFTSSRHLLRNINIFEHFFQVEELLSTLCYTLLENSLNFRLLDAEFLHDLLCFVKQRHWKDNSFIIGGVIAPLCRQVQDLGLSRWEYYLGMNEEHANHLREIWWDTYWWDKWYVVVTGKLPMIDSSTVTCLLPQQIMRLGVDDAMSSWQMLERVDFTYGSLKDHIMFGYIVLSISINDVFSNVLYNRKFTDYRMFSGITALDFKVVEELLTRINEIRKGFTVLKTTVVHELEKSLLDDDVFRFCIHFAYSRISCLKAIGNLLMRFKSIFHGTSSNLISDQIGEYDKDILQTTVETFTFILRANDNIKIKEHVRPISEMGLNILLEAVKAPAGIDVYHISLFCGVASLFDRITCSENGAEKQYNHPGRIVLMEITCIFIFVRVCCLVYRQYKKVSKEELMAILTDFDHTTARFCNETLDIRSDLFQHIIRDKNKSDYHRDIIHGIEKVLGRDIITTIESCEREVLSSDEYRQAQYMGNVATKDLDYLRYFLNLDIFPELNTDDELWDDLKEIDKYYCSSV</sequence>
<evidence type="ECO:0000256" key="2">
    <source>
        <dbReference type="ARBA" id="ARBA00022723"/>
    </source>
</evidence>
<keyword evidence="2" id="KW-0479">Metal-binding</keyword>
<dbReference type="OrthoDB" id="5600212at2759"/>
<dbReference type="CDD" id="cd00067">
    <property type="entry name" value="GAL4"/>
    <property type="match status" value="1"/>
</dbReference>
<organism evidence="8 9">
    <name type="scientific">Saccharomyces cerevisiae (strain YJM789)</name>
    <name type="common">Baker's yeast</name>
    <dbReference type="NCBI Taxonomy" id="307796"/>
    <lineage>
        <taxon>Eukaryota</taxon>
        <taxon>Fungi</taxon>
        <taxon>Dikarya</taxon>
        <taxon>Ascomycota</taxon>
        <taxon>Saccharomycotina</taxon>
        <taxon>Saccharomycetes</taxon>
        <taxon>Saccharomycetales</taxon>
        <taxon>Saccharomycetaceae</taxon>
        <taxon>Saccharomyces</taxon>
    </lineage>
</organism>
<dbReference type="InterPro" id="IPR001138">
    <property type="entry name" value="Zn2Cys6_DnaBD"/>
</dbReference>
<evidence type="ECO:0000256" key="5">
    <source>
        <dbReference type="ARBA" id="ARBA00023242"/>
    </source>
</evidence>
<dbReference type="PANTHER" id="PTHR46910">
    <property type="entry name" value="TRANSCRIPTION FACTOR PDR1"/>
    <property type="match status" value="1"/>
</dbReference>
<keyword evidence="3" id="KW-0862">Zinc</keyword>
<dbReference type="CDD" id="cd12148">
    <property type="entry name" value="fungal_TF_MHR"/>
    <property type="match status" value="1"/>
</dbReference>
<evidence type="ECO:0000256" key="3">
    <source>
        <dbReference type="ARBA" id="ARBA00022833"/>
    </source>
</evidence>
<dbReference type="AlphaFoldDB" id="A7A2D1"/>
<comment type="caution">
    <text evidence="8">The sequence shown here is derived from an EMBL/GenBank/DDBJ whole genome shotgun (WGS) entry which is preliminary data.</text>
</comment>
<name>A7A2D1_YEAS7</name>
<dbReference type="GO" id="GO:0045944">
    <property type="term" value="P:positive regulation of transcription by RNA polymerase II"/>
    <property type="evidence" value="ECO:0007669"/>
    <property type="project" value="UniProtKB-ARBA"/>
</dbReference>
<dbReference type="Proteomes" id="UP000007060">
    <property type="component" value="Unassembled WGS sequence"/>
</dbReference>